<dbReference type="Pfam" id="PF01809">
    <property type="entry name" value="YidD"/>
    <property type="match status" value="1"/>
</dbReference>
<reference evidence="1" key="1">
    <citation type="submission" date="2018-05" db="EMBL/GenBank/DDBJ databases">
        <authorList>
            <person name="Lanie J.A."/>
            <person name="Ng W.-L."/>
            <person name="Kazmierczak K.M."/>
            <person name="Andrzejewski T.M."/>
            <person name="Davidsen T.M."/>
            <person name="Wayne K.J."/>
            <person name="Tettelin H."/>
            <person name="Glass J.I."/>
            <person name="Rusch D."/>
            <person name="Podicherti R."/>
            <person name="Tsui H.-C.T."/>
            <person name="Winkler M.E."/>
        </authorList>
    </citation>
    <scope>NUCLEOTIDE SEQUENCE</scope>
</reference>
<accession>A0A382D9B1</accession>
<organism evidence="1">
    <name type="scientific">marine metagenome</name>
    <dbReference type="NCBI Taxonomy" id="408172"/>
    <lineage>
        <taxon>unclassified sequences</taxon>
        <taxon>metagenomes</taxon>
        <taxon>ecological metagenomes</taxon>
    </lineage>
</organism>
<dbReference type="PANTHER" id="PTHR33383">
    <property type="entry name" value="MEMBRANE PROTEIN INSERTION EFFICIENCY FACTOR-RELATED"/>
    <property type="match status" value="1"/>
</dbReference>
<dbReference type="EMBL" id="UINC01038286">
    <property type="protein sequence ID" value="SVB35086.1"/>
    <property type="molecule type" value="Genomic_DNA"/>
</dbReference>
<dbReference type="InterPro" id="IPR002696">
    <property type="entry name" value="Membr_insert_effic_factor_YidD"/>
</dbReference>
<evidence type="ECO:0000313" key="1">
    <source>
        <dbReference type="EMBL" id="SVB35086.1"/>
    </source>
</evidence>
<dbReference type="AlphaFoldDB" id="A0A382D9B1"/>
<gene>
    <name evidence="1" type="ORF">METZ01_LOCUS187940</name>
</gene>
<sequence length="87" mass="9744">MVQTSQPTGPLGWLALFLLRLYQVTVSPLLHAFFGPLAGCRFHPTCSAYAIDAFRHHPPHKALFLTVRRLLKCHPWHPGGEDHVPPA</sequence>
<protein>
    <recommendedName>
        <fullName evidence="2">Membrane protein insertion efficiency factor YidD</fullName>
    </recommendedName>
</protein>
<dbReference type="SMART" id="SM01234">
    <property type="entry name" value="Haemolytic"/>
    <property type="match status" value="1"/>
</dbReference>
<name>A0A382D9B1_9ZZZZ</name>
<dbReference type="HAMAP" id="MF_00386">
    <property type="entry name" value="UPF0161_YidD"/>
    <property type="match status" value="1"/>
</dbReference>
<proteinExistence type="inferred from homology"/>
<evidence type="ECO:0008006" key="2">
    <source>
        <dbReference type="Google" id="ProtNLM"/>
    </source>
</evidence>
<dbReference type="NCBIfam" id="TIGR00278">
    <property type="entry name" value="membrane protein insertion efficiency factor YidD"/>
    <property type="match status" value="1"/>
</dbReference>
<dbReference type="PANTHER" id="PTHR33383:SF1">
    <property type="entry name" value="MEMBRANE PROTEIN INSERTION EFFICIENCY FACTOR-RELATED"/>
    <property type="match status" value="1"/>
</dbReference>